<organism evidence="10 11">
    <name type="scientific">Oidiodendron maius (strain Zn)</name>
    <dbReference type="NCBI Taxonomy" id="913774"/>
    <lineage>
        <taxon>Eukaryota</taxon>
        <taxon>Fungi</taxon>
        <taxon>Dikarya</taxon>
        <taxon>Ascomycota</taxon>
        <taxon>Pezizomycotina</taxon>
        <taxon>Leotiomycetes</taxon>
        <taxon>Leotiomycetes incertae sedis</taxon>
        <taxon>Myxotrichaceae</taxon>
        <taxon>Oidiodendron</taxon>
    </lineage>
</organism>
<reference evidence="10 11" key="1">
    <citation type="submission" date="2014-04" db="EMBL/GenBank/DDBJ databases">
        <authorList>
            <consortium name="DOE Joint Genome Institute"/>
            <person name="Kuo A."/>
            <person name="Martino E."/>
            <person name="Perotto S."/>
            <person name="Kohler A."/>
            <person name="Nagy L.G."/>
            <person name="Floudas D."/>
            <person name="Copeland A."/>
            <person name="Barry K.W."/>
            <person name="Cichocki N."/>
            <person name="Veneault-Fourrey C."/>
            <person name="LaButti K."/>
            <person name="Lindquist E.A."/>
            <person name="Lipzen A."/>
            <person name="Lundell T."/>
            <person name="Morin E."/>
            <person name="Murat C."/>
            <person name="Sun H."/>
            <person name="Tunlid A."/>
            <person name="Henrissat B."/>
            <person name="Grigoriev I.V."/>
            <person name="Hibbett D.S."/>
            <person name="Martin F."/>
            <person name="Nordberg H.P."/>
            <person name="Cantor M.N."/>
            <person name="Hua S.X."/>
        </authorList>
    </citation>
    <scope>NUCLEOTIDE SEQUENCE [LARGE SCALE GENOMIC DNA]</scope>
    <source>
        <strain evidence="10 11">Zn</strain>
    </source>
</reference>
<dbReference type="Pfam" id="PF16499">
    <property type="entry name" value="Melibiase_2"/>
    <property type="match status" value="2"/>
</dbReference>
<dbReference type="Proteomes" id="UP000054321">
    <property type="component" value="Unassembled WGS sequence"/>
</dbReference>
<dbReference type="CDD" id="cd14792">
    <property type="entry name" value="GH27"/>
    <property type="match status" value="1"/>
</dbReference>
<dbReference type="STRING" id="913774.A0A0C3CV79"/>
<dbReference type="InterPro" id="IPR017853">
    <property type="entry name" value="GH"/>
</dbReference>
<evidence type="ECO:0000256" key="3">
    <source>
        <dbReference type="ARBA" id="ARBA00012755"/>
    </source>
</evidence>
<dbReference type="Gene3D" id="2.60.40.1180">
    <property type="entry name" value="Golgi alpha-mannosidase II"/>
    <property type="match status" value="1"/>
</dbReference>
<dbReference type="OrthoDB" id="5795902at2759"/>
<keyword evidence="11" id="KW-1185">Reference proteome</keyword>
<keyword evidence="6 7" id="KW-0326">Glycosidase</keyword>
<evidence type="ECO:0000256" key="8">
    <source>
        <dbReference type="SAM" id="SignalP"/>
    </source>
</evidence>
<evidence type="ECO:0000256" key="1">
    <source>
        <dbReference type="ARBA" id="ARBA00001255"/>
    </source>
</evidence>
<evidence type="ECO:0000313" key="11">
    <source>
        <dbReference type="Proteomes" id="UP000054321"/>
    </source>
</evidence>
<dbReference type="PRINTS" id="PR00740">
    <property type="entry name" value="GLHYDRLASE27"/>
</dbReference>
<dbReference type="InParanoid" id="A0A0C3CV79"/>
<evidence type="ECO:0000313" key="10">
    <source>
        <dbReference type="EMBL" id="KIM93587.1"/>
    </source>
</evidence>
<keyword evidence="5 7" id="KW-0378">Hydrolase</keyword>
<dbReference type="AlphaFoldDB" id="A0A0C3CV79"/>
<evidence type="ECO:0000256" key="7">
    <source>
        <dbReference type="RuleBase" id="RU361168"/>
    </source>
</evidence>
<sequence>MEQYSILFRTLGGFMVALAILLSGSGLAHAAPGLSVAQRPPMGWSSWSSLRGSISATSIKAQALALHDNFQKYGYQYVNVDAEWNSGIDKYGRVTWDPKKFPDGIAPVAQYVHSLGLKFGIYLVPGIPAAAVAANSPIKGTSYHISDIADTSLPGNTANDSSAAIDYTKPGAAAYVQSQADILASWGVDYIKMDFVGPGGGVIAADNRVDIEHWHQAILGTGRPMHLELSNSLSFADASTWERYSNGWRITGDIECYSHCTGLTNFTVRVALRFADVPKWVPFAGPGHWNDLDSIEVGNGAANGLTPDERQTMLTLWSIESAPLLLGTDLTKLDPFDLTLLTNPEVIAVDQAGHPALPVSQATQQQVWFADNHDGSYTVALFNLANTPATVTATWSQLGITGPVTARNLWTHTNLGLQPASYSASLAPHASQLLRVVPS</sequence>
<comment type="catalytic activity">
    <reaction evidence="1 7">
        <text>Hydrolysis of terminal, non-reducing alpha-D-galactose residues in alpha-D-galactosides, including galactose oligosaccharides, galactomannans and galactolipids.</text>
        <dbReference type="EC" id="3.2.1.22"/>
    </reaction>
</comment>
<dbReference type="SUPFAM" id="SSF51445">
    <property type="entry name" value="(Trans)glycosidases"/>
    <property type="match status" value="1"/>
</dbReference>
<name>A0A0C3CV79_OIDMZ</name>
<dbReference type="Pfam" id="PF17801">
    <property type="entry name" value="Melibiase_C"/>
    <property type="match status" value="1"/>
</dbReference>
<keyword evidence="4 8" id="KW-0732">Signal</keyword>
<feature type="signal peptide" evidence="8">
    <location>
        <begin position="1"/>
        <end position="30"/>
    </location>
</feature>
<dbReference type="Gene3D" id="3.20.20.70">
    <property type="entry name" value="Aldolase class I"/>
    <property type="match status" value="1"/>
</dbReference>
<protein>
    <recommendedName>
        <fullName evidence="3 7">Alpha-galactosidase</fullName>
        <ecNumber evidence="3 7">3.2.1.22</ecNumber>
    </recommendedName>
    <alternativeName>
        <fullName evidence="7">Melibiase</fullName>
    </alternativeName>
</protein>
<dbReference type="PANTHER" id="PTHR11452:SF75">
    <property type="entry name" value="ALPHA-GALACTOSIDASE MEL1"/>
    <property type="match status" value="1"/>
</dbReference>
<dbReference type="InterPro" id="IPR013785">
    <property type="entry name" value="Aldolase_TIM"/>
</dbReference>
<evidence type="ECO:0000256" key="2">
    <source>
        <dbReference type="ARBA" id="ARBA00009743"/>
    </source>
</evidence>
<reference evidence="11" key="2">
    <citation type="submission" date="2015-01" db="EMBL/GenBank/DDBJ databases">
        <title>Evolutionary Origins and Diversification of the Mycorrhizal Mutualists.</title>
        <authorList>
            <consortium name="DOE Joint Genome Institute"/>
            <consortium name="Mycorrhizal Genomics Consortium"/>
            <person name="Kohler A."/>
            <person name="Kuo A."/>
            <person name="Nagy L.G."/>
            <person name="Floudas D."/>
            <person name="Copeland A."/>
            <person name="Barry K.W."/>
            <person name="Cichocki N."/>
            <person name="Veneault-Fourrey C."/>
            <person name="LaButti K."/>
            <person name="Lindquist E.A."/>
            <person name="Lipzen A."/>
            <person name="Lundell T."/>
            <person name="Morin E."/>
            <person name="Murat C."/>
            <person name="Riley R."/>
            <person name="Ohm R."/>
            <person name="Sun H."/>
            <person name="Tunlid A."/>
            <person name="Henrissat B."/>
            <person name="Grigoriev I.V."/>
            <person name="Hibbett D.S."/>
            <person name="Martin F."/>
        </authorList>
    </citation>
    <scope>NUCLEOTIDE SEQUENCE [LARGE SCALE GENOMIC DNA]</scope>
    <source>
        <strain evidence="11">Zn</strain>
    </source>
</reference>
<dbReference type="EC" id="3.2.1.22" evidence="3 7"/>
<proteinExistence type="inferred from homology"/>
<keyword evidence="7" id="KW-1015">Disulfide bond</keyword>
<dbReference type="PANTHER" id="PTHR11452">
    <property type="entry name" value="ALPHA-GALACTOSIDASE/ALPHA-N-ACETYLGALACTOSAMINIDASE"/>
    <property type="match status" value="1"/>
</dbReference>
<dbReference type="GO" id="GO:0004557">
    <property type="term" value="F:alpha-galactosidase activity"/>
    <property type="evidence" value="ECO:0007669"/>
    <property type="project" value="UniProtKB-EC"/>
</dbReference>
<dbReference type="SUPFAM" id="SSF51011">
    <property type="entry name" value="Glycosyl hydrolase domain"/>
    <property type="match status" value="1"/>
</dbReference>
<accession>A0A0C3CV79</accession>
<feature type="chain" id="PRO_5002173388" description="Alpha-galactosidase" evidence="8">
    <location>
        <begin position="31"/>
        <end position="439"/>
    </location>
</feature>
<evidence type="ECO:0000259" key="9">
    <source>
        <dbReference type="Pfam" id="PF17801"/>
    </source>
</evidence>
<dbReference type="EMBL" id="KN832894">
    <property type="protein sequence ID" value="KIM93587.1"/>
    <property type="molecule type" value="Genomic_DNA"/>
</dbReference>
<evidence type="ECO:0000256" key="5">
    <source>
        <dbReference type="ARBA" id="ARBA00022801"/>
    </source>
</evidence>
<dbReference type="InterPro" id="IPR013780">
    <property type="entry name" value="Glyco_hydro_b"/>
</dbReference>
<comment type="similarity">
    <text evidence="2 7">Belongs to the glycosyl hydrolase 27 family.</text>
</comment>
<evidence type="ECO:0000256" key="4">
    <source>
        <dbReference type="ARBA" id="ARBA00022729"/>
    </source>
</evidence>
<dbReference type="InterPro" id="IPR002241">
    <property type="entry name" value="Glyco_hydro_27"/>
</dbReference>
<dbReference type="HOGENOM" id="CLU_013093_5_0_1"/>
<dbReference type="InterPro" id="IPR041233">
    <property type="entry name" value="Melibiase_C"/>
</dbReference>
<dbReference type="GO" id="GO:0005975">
    <property type="term" value="P:carbohydrate metabolic process"/>
    <property type="evidence" value="ECO:0007669"/>
    <property type="project" value="InterPro"/>
</dbReference>
<evidence type="ECO:0000256" key="6">
    <source>
        <dbReference type="ARBA" id="ARBA00023295"/>
    </source>
</evidence>
<feature type="domain" description="Alpha galactosidase C-terminal" evidence="9">
    <location>
        <begin position="364"/>
        <end position="436"/>
    </location>
</feature>
<gene>
    <name evidence="10" type="ORF">OIDMADRAFT_149704</name>
</gene>